<gene>
    <name evidence="1" type="ORF">IQ247_14065</name>
</gene>
<evidence type="ECO:0000313" key="2">
    <source>
        <dbReference type="Proteomes" id="UP000620559"/>
    </source>
</evidence>
<dbReference type="EMBL" id="JADEWL010000041">
    <property type="protein sequence ID" value="MBE9213777.1"/>
    <property type="molecule type" value="Genomic_DNA"/>
</dbReference>
<accession>A0A8J7K377</accession>
<comment type="caution">
    <text evidence="1">The sequence shown here is derived from an EMBL/GenBank/DDBJ whole genome shotgun (WGS) entry which is preliminary data.</text>
</comment>
<dbReference type="Proteomes" id="UP000620559">
    <property type="component" value="Unassembled WGS sequence"/>
</dbReference>
<proteinExistence type="predicted"/>
<protein>
    <submittedName>
        <fullName evidence="1">Uncharacterized protein</fullName>
    </submittedName>
</protein>
<organism evidence="1 2">
    <name type="scientific">Plectonema cf. radiosum LEGE 06105</name>
    <dbReference type="NCBI Taxonomy" id="945769"/>
    <lineage>
        <taxon>Bacteria</taxon>
        <taxon>Bacillati</taxon>
        <taxon>Cyanobacteriota</taxon>
        <taxon>Cyanophyceae</taxon>
        <taxon>Oscillatoriophycideae</taxon>
        <taxon>Oscillatoriales</taxon>
        <taxon>Microcoleaceae</taxon>
        <taxon>Plectonema</taxon>
    </lineage>
</organism>
<dbReference type="RefSeq" id="WP_193920969.1">
    <property type="nucleotide sequence ID" value="NZ_JADEWL010000041.1"/>
</dbReference>
<evidence type="ECO:0000313" key="1">
    <source>
        <dbReference type="EMBL" id="MBE9213777.1"/>
    </source>
</evidence>
<reference evidence="1" key="1">
    <citation type="submission" date="2020-10" db="EMBL/GenBank/DDBJ databases">
        <authorList>
            <person name="Castelo-Branco R."/>
            <person name="Eusebio N."/>
            <person name="Adriana R."/>
            <person name="Vieira A."/>
            <person name="Brugerolle De Fraissinette N."/>
            <person name="Rezende De Castro R."/>
            <person name="Schneider M.P."/>
            <person name="Vasconcelos V."/>
            <person name="Leao P.N."/>
        </authorList>
    </citation>
    <scope>NUCLEOTIDE SEQUENCE</scope>
    <source>
        <strain evidence="1">LEGE 06105</strain>
    </source>
</reference>
<dbReference type="AlphaFoldDB" id="A0A8J7K377"/>
<keyword evidence="2" id="KW-1185">Reference proteome</keyword>
<sequence>MKNLLSIGIVSFSALVTFLPLWAQRTTSASNVVIAQQPQSSSEEEGLIETEKMPEMNEKNASYYQLIANGYRALKREEAVRAFTLAKSRVAKMEDIPESKKQELIQAAENGLQNVDKINFAENRGKLASYLEDNVIFFRSRGNEDEAKKLQERAERVRSGELTNIYDAMR</sequence>
<name>A0A8J7K377_9CYAN</name>